<keyword evidence="3" id="KW-0472">Membrane</keyword>
<dbReference type="GO" id="GO:0003993">
    <property type="term" value="F:acid phosphatase activity"/>
    <property type="evidence" value="ECO:0007669"/>
    <property type="project" value="InterPro"/>
</dbReference>
<sequence length="1633" mass="172333">MYHKWHRHPYHKKVHLTGLTAAFIAIIVGTFSLLFPAGFARATSYIFLQTNWSGGADTVSTANHTSNQSGWTKYYSATDVTAGTELTLTSSAGSATETNDTDFGAGTDSGTASSGSGDSAVVQLAALSGANAWSAMTTTNGPADTAGVGTLTNIGNVIYTHQNNNTSNIYAYDSDAGTWSTQTTTPAATNEGTLSSDGTDIYWYNLVNNTFYKYDISSDSWGDLTACSSCNNSNYAQNLQSIYYQGKIYLYEGTATSLYVYTIATDSWVSVSLPSNAAGVGFNIAPYNGKLYATKVSSDNTTFGYYDLTLETWTTNLAVIPETNDRLGSFLVNAGDYLYFNKGNGTSTFWQYDVAGDSWSAKTDLTALTRAWSGNFVYTNGNIYWMTGVPDSPVLYAYKVEGYESSGNFISQSIDLSGKVIVGNLDFNTTAPSNTEIKFQIAGNNDNATWSFIGPDGTSGTYFTSSGTVIDSSLNGNQYFQYKAFLSTTNPSATSVLSDITINYSQYAASGTLISSSYDSSDPGDVLNQLSWTESLPAGTDVKFQISTAVDDTGSPGVWSDFVGPTSTGDFYTNSAGGETINSAQTDGTNDEWLKYKVFLSTTDTSVTPTLSDLSLQYVLNTAPTVSISNSPTESSAGVYTINYNLSDPEESTASIYLTAGFGAILGGDITSSGTSATLTADDASAYTFLPTGGGTILVGSEMITYTSRSGTALSGLSRAQLSTTAASHSTSDAIYLRVSAGVSGDVGTVATGTGKSISWTLSSDISGIESSSATIKLVANDGNSANQFSSDETSALTMDSKAPTSTSVILNSRTDTLTLAATDGNSVSMKISNSADLSADVNNTDSGNWISYASSKSWSASAAVDRTESIYVSYKDQYGNTAATVSTTTAQNPTNVLIQDTSNSSTSDWRLFISWDVVTTPTEGFNYYQLYRSTDNNNFSTLAQVSNRLTNYYVDTSLDNATTYYYKLTVVDNHVNESNYSTPSSAAAAAAQSGTGLMPNGSGGGDYTGPAISSVAAGTPTTNSVVITWTTDELSNSTVGYSTDTNYATETGVPTMATSHSVTLANLTSNTTYYFRVISYDASNNKTTNTDAETQTFSTAADTTGPTISNINTVVGLTTAGVTWSTTESSNSVVNYGATGSLGSAETSATSVTGHAVTLSGLTSNTTYYFNVSSTDASSNTTTSDTSTFTTASAGTDTADVTAPTISSVTVSDITSSGATITFVSNEDSLGRVLYGVTTDYTYGANEGNNTYTKTKTVVIRGLTADTTYHYLVSASDESGNLNSNTDATFTTLTVRSSDTTFESAQSVINSVADPTLTVSGLGPKISSSGPTVIALSEKSFTVSWTTDTRSTGAVLYRLIGSNDDFATAGDTNYSRAHTVTVENLEPNQNYEYKIQSADVAGNMTSSSLYDVTMLTGTISSVSVNNIETTKVSISWNTASLSTGIVEYNSDLSTKPLSVADNNLGRTHTVALSNLSDDSRYSFNIVMRTEKGDTVRSGSYNFSTSADGNTPVISKVENRSALVSGSQDKVQTVITWQTNKPADSQVVYAENSLSSKTVISTPLSSDLVKNHTVVLVDLKPSTVYQYYLLSNDKAGNVAKSDKYMLLTPTRNASIFDLILGGLKQAFSWTKNL</sequence>
<evidence type="ECO:0000256" key="1">
    <source>
        <dbReference type="ARBA" id="ARBA00022729"/>
    </source>
</evidence>
<dbReference type="SUPFAM" id="SSF49363">
    <property type="entry name" value="Purple acid phosphatase, N-terminal domain"/>
    <property type="match status" value="3"/>
</dbReference>
<evidence type="ECO:0000256" key="2">
    <source>
        <dbReference type="SAM" id="MobiDB-lite"/>
    </source>
</evidence>
<keyword evidence="3" id="KW-1133">Transmembrane helix</keyword>
<evidence type="ECO:0000256" key="3">
    <source>
        <dbReference type="SAM" id="Phobius"/>
    </source>
</evidence>
<protein>
    <recommendedName>
        <fullName evidence="4">Fibronectin type-III domain-containing protein</fullName>
    </recommendedName>
</protein>
<feature type="transmembrane region" description="Helical" evidence="3">
    <location>
        <begin position="21"/>
        <end position="39"/>
    </location>
</feature>
<dbReference type="Gene3D" id="2.60.40.10">
    <property type="entry name" value="Immunoglobulins"/>
    <property type="match status" value="4"/>
</dbReference>
<dbReference type="SUPFAM" id="SSF49265">
    <property type="entry name" value="Fibronectin type III"/>
    <property type="match status" value="3"/>
</dbReference>
<dbReference type="Proteomes" id="UP000231382">
    <property type="component" value="Unassembled WGS sequence"/>
</dbReference>
<feature type="region of interest" description="Disordered" evidence="2">
    <location>
        <begin position="90"/>
        <end position="114"/>
    </location>
</feature>
<dbReference type="InterPro" id="IPR039331">
    <property type="entry name" value="PAPs-like"/>
</dbReference>
<evidence type="ECO:0000313" key="6">
    <source>
        <dbReference type="Proteomes" id="UP000231382"/>
    </source>
</evidence>
<name>A0A2H0W685_9BACT</name>
<dbReference type="Pfam" id="PF16656">
    <property type="entry name" value="Pur_ac_phosph_N"/>
    <property type="match status" value="1"/>
</dbReference>
<dbReference type="PANTHER" id="PTHR22953:SF153">
    <property type="entry name" value="PURPLE ACID PHOSPHATASE"/>
    <property type="match status" value="1"/>
</dbReference>
<dbReference type="InterPro" id="IPR036116">
    <property type="entry name" value="FN3_sf"/>
</dbReference>
<feature type="domain" description="Fibronectin type-III" evidence="4">
    <location>
        <begin position="1106"/>
        <end position="1195"/>
    </location>
</feature>
<keyword evidence="3" id="KW-0812">Transmembrane</keyword>
<dbReference type="EMBL" id="PEZW01000018">
    <property type="protein sequence ID" value="PIS07581.1"/>
    <property type="molecule type" value="Genomic_DNA"/>
</dbReference>
<proteinExistence type="predicted"/>
<evidence type="ECO:0000313" key="5">
    <source>
        <dbReference type="EMBL" id="PIS07581.1"/>
    </source>
</evidence>
<evidence type="ECO:0000259" key="4">
    <source>
        <dbReference type="PROSITE" id="PS50853"/>
    </source>
</evidence>
<dbReference type="SUPFAM" id="SSF117281">
    <property type="entry name" value="Kelch motif"/>
    <property type="match status" value="1"/>
</dbReference>
<dbReference type="InterPro" id="IPR003961">
    <property type="entry name" value="FN3_dom"/>
</dbReference>
<feature type="domain" description="Fibronectin type-III" evidence="4">
    <location>
        <begin position="1328"/>
        <end position="1422"/>
    </location>
</feature>
<reference evidence="6" key="1">
    <citation type="submission" date="2017-09" db="EMBL/GenBank/DDBJ databases">
        <title>Depth-based differentiation of microbial function through sediment-hosted aquifers and enrichment of novel symbionts in the deep terrestrial subsurface.</title>
        <authorList>
            <person name="Probst A.J."/>
            <person name="Ladd B."/>
            <person name="Jarett J.K."/>
            <person name="Geller-Mcgrath D.E."/>
            <person name="Sieber C.M.K."/>
            <person name="Emerson J.B."/>
            <person name="Anantharaman K."/>
            <person name="Thomas B.C."/>
            <person name="Malmstrom R."/>
            <person name="Stieglmeier M."/>
            <person name="Klingl A."/>
            <person name="Woyke T."/>
            <person name="Ryan C.M."/>
            <person name="Banfield J.F."/>
        </authorList>
    </citation>
    <scope>NUCLEOTIDE SEQUENCE [LARGE SCALE GENOMIC DNA]</scope>
</reference>
<dbReference type="GO" id="GO:0046872">
    <property type="term" value="F:metal ion binding"/>
    <property type="evidence" value="ECO:0007669"/>
    <property type="project" value="InterPro"/>
</dbReference>
<organism evidence="5 6">
    <name type="scientific">Candidatus Berkelbacteria bacterium CG10_big_fil_rev_8_21_14_0_10_43_13</name>
    <dbReference type="NCBI Taxonomy" id="1974514"/>
    <lineage>
        <taxon>Bacteria</taxon>
        <taxon>Candidatus Berkelbacteria</taxon>
    </lineage>
</organism>
<accession>A0A2H0W685</accession>
<dbReference type="InterPro" id="IPR015915">
    <property type="entry name" value="Kelch-typ_b-propeller"/>
</dbReference>
<dbReference type="InterPro" id="IPR013783">
    <property type="entry name" value="Ig-like_fold"/>
</dbReference>
<feature type="domain" description="Fibronectin type-III" evidence="4">
    <location>
        <begin position="893"/>
        <end position="992"/>
    </location>
</feature>
<dbReference type="Gene3D" id="2.60.40.380">
    <property type="entry name" value="Purple acid phosphatase-like, N-terminal"/>
    <property type="match status" value="2"/>
</dbReference>
<feature type="compositionally biased region" description="Low complexity" evidence="2">
    <location>
        <begin position="104"/>
        <end position="114"/>
    </location>
</feature>
<dbReference type="SMART" id="SM00060">
    <property type="entry name" value="FN3"/>
    <property type="match status" value="7"/>
</dbReference>
<dbReference type="Gene3D" id="2.120.10.80">
    <property type="entry name" value="Kelch-type beta propeller"/>
    <property type="match status" value="1"/>
</dbReference>
<dbReference type="PROSITE" id="PS50853">
    <property type="entry name" value="FN3"/>
    <property type="match status" value="5"/>
</dbReference>
<dbReference type="PANTHER" id="PTHR22953">
    <property type="entry name" value="ACID PHOSPHATASE RELATED"/>
    <property type="match status" value="1"/>
</dbReference>
<dbReference type="CDD" id="cd00063">
    <property type="entry name" value="FN3"/>
    <property type="match status" value="4"/>
</dbReference>
<feature type="domain" description="Fibronectin type-III" evidence="4">
    <location>
        <begin position="1206"/>
        <end position="1298"/>
    </location>
</feature>
<dbReference type="InterPro" id="IPR008963">
    <property type="entry name" value="Purple_acid_Pase-like_N"/>
</dbReference>
<keyword evidence="1" id="KW-0732">Signal</keyword>
<comment type="caution">
    <text evidence="5">The sequence shown here is derived from an EMBL/GenBank/DDBJ whole genome shotgun (WGS) entry which is preliminary data.</text>
</comment>
<gene>
    <name evidence="5" type="ORF">COT78_02690</name>
</gene>
<feature type="domain" description="Fibronectin type-III" evidence="4">
    <location>
        <begin position="1012"/>
        <end position="1103"/>
    </location>
</feature>
<dbReference type="InterPro" id="IPR015914">
    <property type="entry name" value="PAPs_N"/>
</dbReference>